<evidence type="ECO:0000313" key="5">
    <source>
        <dbReference type="EMBL" id="AQP49218.1"/>
    </source>
</evidence>
<keyword evidence="1" id="KW-0805">Transcription regulation</keyword>
<dbReference type="PROSITE" id="PS50949">
    <property type="entry name" value="HTH_GNTR"/>
    <property type="match status" value="1"/>
</dbReference>
<keyword evidence="2" id="KW-0238">DNA-binding</keyword>
<evidence type="ECO:0000313" key="6">
    <source>
        <dbReference type="Proteomes" id="UP000188145"/>
    </source>
</evidence>
<dbReference type="SMART" id="SM00895">
    <property type="entry name" value="FCD"/>
    <property type="match status" value="1"/>
</dbReference>
<feature type="domain" description="HTH gntR-type" evidence="4">
    <location>
        <begin position="31"/>
        <end position="101"/>
    </location>
</feature>
<keyword evidence="3" id="KW-0804">Transcription</keyword>
<dbReference type="InterPro" id="IPR000524">
    <property type="entry name" value="Tscrpt_reg_HTH_GntR"/>
</dbReference>
<proteinExistence type="predicted"/>
<dbReference type="InterPro" id="IPR008920">
    <property type="entry name" value="TF_FadR/GntR_C"/>
</dbReference>
<reference evidence="6" key="1">
    <citation type="submission" date="2017-02" db="EMBL/GenBank/DDBJ databases">
        <title>Tessaracoccus aquaemaris sp. nov., isolated from the intestine of a Korean rockfish, Sebastes schlegelii, in a marine aquaculture pond.</title>
        <authorList>
            <person name="Tak E.J."/>
            <person name="Bae J.-W."/>
        </authorList>
    </citation>
    <scope>NUCLEOTIDE SEQUENCE [LARGE SCALE GENOMIC DNA]</scope>
    <source>
        <strain evidence="6">NSG39</strain>
    </source>
</reference>
<dbReference type="PANTHER" id="PTHR43537">
    <property type="entry name" value="TRANSCRIPTIONAL REGULATOR, GNTR FAMILY"/>
    <property type="match status" value="1"/>
</dbReference>
<dbReference type="SMART" id="SM00345">
    <property type="entry name" value="HTH_GNTR"/>
    <property type="match status" value="1"/>
</dbReference>
<dbReference type="InterPro" id="IPR036390">
    <property type="entry name" value="WH_DNA-bd_sf"/>
</dbReference>
<keyword evidence="6" id="KW-1185">Reference proteome</keyword>
<dbReference type="PRINTS" id="PR00035">
    <property type="entry name" value="HTHGNTR"/>
</dbReference>
<dbReference type="GO" id="GO:0003700">
    <property type="term" value="F:DNA-binding transcription factor activity"/>
    <property type="evidence" value="ECO:0007669"/>
    <property type="project" value="InterPro"/>
</dbReference>
<dbReference type="SUPFAM" id="SSF48008">
    <property type="entry name" value="GntR ligand-binding domain-like"/>
    <property type="match status" value="1"/>
</dbReference>
<dbReference type="Pfam" id="PF00392">
    <property type="entry name" value="GntR"/>
    <property type="match status" value="1"/>
</dbReference>
<dbReference type="STRING" id="1332264.BW730_05070"/>
<dbReference type="AlphaFoldDB" id="A0A1Q2CSY2"/>
<dbReference type="EMBL" id="CP019606">
    <property type="protein sequence ID" value="AQP49218.1"/>
    <property type="molecule type" value="Genomic_DNA"/>
</dbReference>
<dbReference type="SUPFAM" id="SSF46785">
    <property type="entry name" value="Winged helix' DNA-binding domain"/>
    <property type="match status" value="1"/>
</dbReference>
<dbReference type="CDD" id="cd07377">
    <property type="entry name" value="WHTH_GntR"/>
    <property type="match status" value="1"/>
</dbReference>
<dbReference type="InterPro" id="IPR011711">
    <property type="entry name" value="GntR_C"/>
</dbReference>
<dbReference type="Proteomes" id="UP000188145">
    <property type="component" value="Chromosome"/>
</dbReference>
<dbReference type="Gene3D" id="1.10.10.10">
    <property type="entry name" value="Winged helix-like DNA-binding domain superfamily/Winged helix DNA-binding domain"/>
    <property type="match status" value="1"/>
</dbReference>
<organism evidence="5 6">
    <name type="scientific">Tessaracoccus aquimaris</name>
    <dbReference type="NCBI Taxonomy" id="1332264"/>
    <lineage>
        <taxon>Bacteria</taxon>
        <taxon>Bacillati</taxon>
        <taxon>Actinomycetota</taxon>
        <taxon>Actinomycetes</taxon>
        <taxon>Propionibacteriales</taxon>
        <taxon>Propionibacteriaceae</taxon>
        <taxon>Tessaracoccus</taxon>
    </lineage>
</organism>
<evidence type="ECO:0000256" key="2">
    <source>
        <dbReference type="ARBA" id="ARBA00023125"/>
    </source>
</evidence>
<dbReference type="KEGG" id="tes:BW730_05070"/>
<dbReference type="Pfam" id="PF07729">
    <property type="entry name" value="FCD"/>
    <property type="match status" value="1"/>
</dbReference>
<protein>
    <recommendedName>
        <fullName evidence="4">HTH gntR-type domain-containing protein</fullName>
    </recommendedName>
</protein>
<dbReference type="Gene3D" id="1.20.120.530">
    <property type="entry name" value="GntR ligand-binding domain-like"/>
    <property type="match status" value="1"/>
</dbReference>
<sequence>MGVVSRTRRSRTGVCKALVTWSTIEHMTSGVGGFEAVLDHLTTEILEGRVGPGDRLLNERELAVQLGASRSAVREAIKVLQAQGVVTSHTGPGGGTRVGANQGPALGRMLKLHVALDAISFSEVTETRVVLERAAAVAAAEHRDDESLAELESMLQRMRETQDAAEFNEIDTAFHVAIARIGANRLVRDVTIAIREAVASPILAAEKRLPDWEALRGQLNVEHTDILDALRLGDGDLAAERCEAHIRQAHRALLP</sequence>
<gene>
    <name evidence="5" type="ORF">BW730_05070</name>
</gene>
<dbReference type="GO" id="GO:0003677">
    <property type="term" value="F:DNA binding"/>
    <property type="evidence" value="ECO:0007669"/>
    <property type="project" value="UniProtKB-KW"/>
</dbReference>
<dbReference type="PANTHER" id="PTHR43537:SF24">
    <property type="entry name" value="GLUCONATE OPERON TRANSCRIPTIONAL REPRESSOR"/>
    <property type="match status" value="1"/>
</dbReference>
<name>A0A1Q2CSY2_9ACTN</name>
<evidence type="ECO:0000259" key="4">
    <source>
        <dbReference type="PROSITE" id="PS50949"/>
    </source>
</evidence>
<evidence type="ECO:0000256" key="3">
    <source>
        <dbReference type="ARBA" id="ARBA00023163"/>
    </source>
</evidence>
<accession>A0A1Q2CSY2</accession>
<dbReference type="InterPro" id="IPR036388">
    <property type="entry name" value="WH-like_DNA-bd_sf"/>
</dbReference>
<evidence type="ECO:0000256" key="1">
    <source>
        <dbReference type="ARBA" id="ARBA00023015"/>
    </source>
</evidence>